<evidence type="ECO:0000256" key="7">
    <source>
        <dbReference type="SAM" id="MobiDB-lite"/>
    </source>
</evidence>
<dbReference type="GO" id="GO:0005975">
    <property type="term" value="P:carbohydrate metabolic process"/>
    <property type="evidence" value="ECO:0007669"/>
    <property type="project" value="InterPro"/>
</dbReference>
<evidence type="ECO:0000256" key="2">
    <source>
        <dbReference type="ARBA" id="ARBA00022729"/>
    </source>
</evidence>
<name>A0A916SX64_9SPHN</name>
<sequence>MLAQGSTDGQADTSIMHSWYKVAPLVAGFSSALAACAAADRPAMRSQTEGATFINPILSSGPDPWVTQVGGVYYYTHTLGDRIGLWRTRDVTDLGHAEYRTIWTPPAQGPNAHAIWAPELHRLNGKWYLYYSATASGFDDDAHRGVFVLENESTDPLQGEWIDRGRVNTARAGIDGTVFEHLGTLYFAYSPYLGAVSGIALARLSDPWTIAGEEVVIGRADRPFENQGGRQIMEGPEFLAGPRGQVFLTYSAGACWSDNYALGLLRAEGSNLLSPTAWTKSPAPVLSSANGVFATGHNGFFRSPDGREQWIVFHGNPAANMGCTARRAPYLSRVRWTASGEPRIDRPSAPGIPVPKPGGTTRR</sequence>
<dbReference type="InterPro" id="IPR006710">
    <property type="entry name" value="Glyco_hydro_43"/>
</dbReference>
<dbReference type="EMBL" id="BMIH01000001">
    <property type="protein sequence ID" value="GGB20768.1"/>
    <property type="molecule type" value="Genomic_DNA"/>
</dbReference>
<evidence type="ECO:0000256" key="5">
    <source>
        <dbReference type="PIRSR" id="PIRSR606710-2"/>
    </source>
</evidence>
<dbReference type="Gene3D" id="2.115.10.20">
    <property type="entry name" value="Glycosyl hydrolase domain, family 43"/>
    <property type="match status" value="1"/>
</dbReference>
<dbReference type="InterPro" id="IPR023296">
    <property type="entry name" value="Glyco_hydro_beta-prop_sf"/>
</dbReference>
<keyword evidence="4 6" id="KW-0326">Glycosidase</keyword>
<organism evidence="8 9">
    <name type="scientific">Sphingomonas metalli</name>
    <dbReference type="NCBI Taxonomy" id="1779358"/>
    <lineage>
        <taxon>Bacteria</taxon>
        <taxon>Pseudomonadati</taxon>
        <taxon>Pseudomonadota</taxon>
        <taxon>Alphaproteobacteria</taxon>
        <taxon>Sphingomonadales</taxon>
        <taxon>Sphingomonadaceae</taxon>
        <taxon>Sphingomonas</taxon>
    </lineage>
</organism>
<evidence type="ECO:0000256" key="4">
    <source>
        <dbReference type="ARBA" id="ARBA00023295"/>
    </source>
</evidence>
<dbReference type="Proteomes" id="UP000623067">
    <property type="component" value="Unassembled WGS sequence"/>
</dbReference>
<keyword evidence="2" id="KW-0732">Signal</keyword>
<keyword evidence="9" id="KW-1185">Reference proteome</keyword>
<evidence type="ECO:0000256" key="6">
    <source>
        <dbReference type="RuleBase" id="RU361187"/>
    </source>
</evidence>
<dbReference type="Pfam" id="PF04616">
    <property type="entry name" value="Glyco_hydro_43"/>
    <property type="match status" value="1"/>
</dbReference>
<comment type="similarity">
    <text evidence="1 6">Belongs to the glycosyl hydrolase 43 family.</text>
</comment>
<reference evidence="8" key="1">
    <citation type="journal article" date="2014" name="Int. J. Syst. Evol. Microbiol.">
        <title>Complete genome sequence of Corynebacterium casei LMG S-19264T (=DSM 44701T), isolated from a smear-ripened cheese.</title>
        <authorList>
            <consortium name="US DOE Joint Genome Institute (JGI-PGF)"/>
            <person name="Walter F."/>
            <person name="Albersmeier A."/>
            <person name="Kalinowski J."/>
            <person name="Ruckert C."/>
        </authorList>
    </citation>
    <scope>NUCLEOTIDE SEQUENCE</scope>
    <source>
        <strain evidence="8">CGMCC 1.15330</strain>
    </source>
</reference>
<evidence type="ECO:0000313" key="8">
    <source>
        <dbReference type="EMBL" id="GGB20768.1"/>
    </source>
</evidence>
<comment type="caution">
    <text evidence="8">The sequence shown here is derived from an EMBL/GenBank/DDBJ whole genome shotgun (WGS) entry which is preliminary data.</text>
</comment>
<dbReference type="GO" id="GO:0004553">
    <property type="term" value="F:hydrolase activity, hydrolyzing O-glycosyl compounds"/>
    <property type="evidence" value="ECO:0007669"/>
    <property type="project" value="InterPro"/>
</dbReference>
<gene>
    <name evidence="8" type="ORF">GCM10011380_07930</name>
</gene>
<protein>
    <submittedName>
        <fullName evidence="8">Glycosyl hydrolase family 43</fullName>
    </submittedName>
</protein>
<evidence type="ECO:0000313" key="9">
    <source>
        <dbReference type="Proteomes" id="UP000623067"/>
    </source>
</evidence>
<evidence type="ECO:0000256" key="1">
    <source>
        <dbReference type="ARBA" id="ARBA00009865"/>
    </source>
</evidence>
<dbReference type="PANTHER" id="PTHR43817">
    <property type="entry name" value="GLYCOSYL HYDROLASE"/>
    <property type="match status" value="1"/>
</dbReference>
<proteinExistence type="inferred from homology"/>
<feature type="region of interest" description="Disordered" evidence="7">
    <location>
        <begin position="341"/>
        <end position="363"/>
    </location>
</feature>
<dbReference type="SUPFAM" id="SSF75005">
    <property type="entry name" value="Arabinanase/levansucrase/invertase"/>
    <property type="match status" value="1"/>
</dbReference>
<dbReference type="PANTHER" id="PTHR43817:SF1">
    <property type="entry name" value="HYDROLASE, FAMILY 43, PUTATIVE (AFU_ORTHOLOGUE AFUA_3G01660)-RELATED"/>
    <property type="match status" value="1"/>
</dbReference>
<accession>A0A916SX64</accession>
<evidence type="ECO:0000256" key="3">
    <source>
        <dbReference type="ARBA" id="ARBA00022801"/>
    </source>
</evidence>
<keyword evidence="3 6" id="KW-0378">Hydrolase</keyword>
<dbReference type="AlphaFoldDB" id="A0A916SX64"/>
<dbReference type="CDD" id="cd18820">
    <property type="entry name" value="GH43_LbAraf43-like"/>
    <property type="match status" value="1"/>
</dbReference>
<reference evidence="8" key="2">
    <citation type="submission" date="2020-09" db="EMBL/GenBank/DDBJ databases">
        <authorList>
            <person name="Sun Q."/>
            <person name="Zhou Y."/>
        </authorList>
    </citation>
    <scope>NUCLEOTIDE SEQUENCE</scope>
    <source>
        <strain evidence="8">CGMCC 1.15330</strain>
    </source>
</reference>
<feature type="site" description="Important for catalytic activity, responsible for pKa modulation of the active site Glu and correct orientation of both the proton donor and substrate" evidence="5">
    <location>
        <position position="175"/>
    </location>
</feature>